<dbReference type="EMBL" id="CP017015">
    <property type="protein sequence ID" value="AOG61067.1"/>
    <property type="molecule type" value="Genomic_DNA"/>
</dbReference>
<dbReference type="PANTHER" id="PTHR43181:SF1">
    <property type="entry name" value="2-C-METHYL-D-ERYTHRITOL 2,4-CYCLODIPHOSPHATE SYNTHASE, CHLOROPLASTIC"/>
    <property type="match status" value="1"/>
</dbReference>
<proteinExistence type="predicted"/>
<name>A0A1B3SMC5_9MOLU</name>
<dbReference type="KEGG" id="shj:SHELI_v1c11200"/>
<dbReference type="InterPro" id="IPR003526">
    <property type="entry name" value="MECDP_synthase"/>
</dbReference>
<evidence type="ECO:0000259" key="1">
    <source>
        <dbReference type="Pfam" id="PF02542"/>
    </source>
</evidence>
<reference evidence="2 3" key="1">
    <citation type="submission" date="2016-08" db="EMBL/GenBank/DDBJ databases">
        <title>Complete genome sequence of Spiroplasma helicoides TABS-2 (DSM 22551).</title>
        <authorList>
            <person name="Shen W.-Y."/>
            <person name="Lo W.-S."/>
            <person name="Lai Y.-C."/>
            <person name="Kuo C.-H."/>
        </authorList>
    </citation>
    <scope>NUCLEOTIDE SEQUENCE [LARGE SCALE GENOMIC DNA]</scope>
    <source>
        <strain evidence="2 3">TABS-2</strain>
    </source>
</reference>
<dbReference type="InterPro" id="IPR036571">
    <property type="entry name" value="MECDP_synthase_sf"/>
</dbReference>
<organism evidence="2 3">
    <name type="scientific">Spiroplasma helicoides</name>
    <dbReference type="NCBI Taxonomy" id="216938"/>
    <lineage>
        <taxon>Bacteria</taxon>
        <taxon>Bacillati</taxon>
        <taxon>Mycoplasmatota</taxon>
        <taxon>Mollicutes</taxon>
        <taxon>Entomoplasmatales</taxon>
        <taxon>Spiroplasmataceae</taxon>
        <taxon>Spiroplasma</taxon>
    </lineage>
</organism>
<dbReference type="Proteomes" id="UP000094378">
    <property type="component" value="Chromosome"/>
</dbReference>
<evidence type="ECO:0000313" key="2">
    <source>
        <dbReference type="EMBL" id="AOG61067.1"/>
    </source>
</evidence>
<dbReference type="AlphaFoldDB" id="A0A1B3SMC5"/>
<gene>
    <name evidence="2" type="primary">ispF</name>
    <name evidence="2" type="ORF">SHELI_v1c11200</name>
</gene>
<dbReference type="STRING" id="216938.SHELI_v1c11200"/>
<protein>
    <submittedName>
        <fullName evidence="2">2-C-methyl-D-erythritol 2,4-cyclodiphosphate synthase</fullName>
    </submittedName>
</protein>
<dbReference type="RefSeq" id="WP_069117500.1">
    <property type="nucleotide sequence ID" value="NZ_CP017015.1"/>
</dbReference>
<sequence length="161" mass="18132">MFRVGFSVDRHLLDWDKKGMNLGGLYFKDFPSTDAYSDGDAMLHSICEAFLGAMGFDDLGTYYNPETKPKNFSSLEIVADVNKLLTSYNYIISNIDVTVVLDEPSLVDHKRDLRTNVAKFFHISETQVSIKATRTEINDKSLITVYSNVSVCGRDQKNGQD</sequence>
<dbReference type="Pfam" id="PF02542">
    <property type="entry name" value="YgbB"/>
    <property type="match status" value="1"/>
</dbReference>
<dbReference type="Gene3D" id="3.30.1330.50">
    <property type="entry name" value="2-C-methyl-D-erythritol 2,4-cyclodiphosphate synthase"/>
    <property type="match status" value="1"/>
</dbReference>
<accession>A0A1B3SMC5</accession>
<dbReference type="PANTHER" id="PTHR43181">
    <property type="entry name" value="2-C-METHYL-D-ERYTHRITOL 2,4-CYCLODIPHOSPHATE SYNTHASE, CHLOROPLASTIC"/>
    <property type="match status" value="1"/>
</dbReference>
<dbReference type="SUPFAM" id="SSF69765">
    <property type="entry name" value="IpsF-like"/>
    <property type="match status" value="1"/>
</dbReference>
<keyword evidence="3" id="KW-1185">Reference proteome</keyword>
<dbReference type="GO" id="GO:0016114">
    <property type="term" value="P:terpenoid biosynthetic process"/>
    <property type="evidence" value="ECO:0007669"/>
    <property type="project" value="InterPro"/>
</dbReference>
<dbReference type="GO" id="GO:0008685">
    <property type="term" value="F:2-C-methyl-D-erythritol 2,4-cyclodiphosphate synthase activity"/>
    <property type="evidence" value="ECO:0007669"/>
    <property type="project" value="InterPro"/>
</dbReference>
<feature type="domain" description="2-C-methyl-D-erythritol 2,4-cyclodiphosphate synthase" evidence="1">
    <location>
        <begin position="2"/>
        <end position="136"/>
    </location>
</feature>
<evidence type="ECO:0000313" key="3">
    <source>
        <dbReference type="Proteomes" id="UP000094378"/>
    </source>
</evidence>